<organism evidence="1">
    <name type="scientific">Utricularia reniformis</name>
    <dbReference type="NCBI Taxonomy" id="192314"/>
    <lineage>
        <taxon>Eukaryota</taxon>
        <taxon>Viridiplantae</taxon>
        <taxon>Streptophyta</taxon>
        <taxon>Embryophyta</taxon>
        <taxon>Tracheophyta</taxon>
        <taxon>Spermatophyta</taxon>
        <taxon>Magnoliopsida</taxon>
        <taxon>eudicotyledons</taxon>
        <taxon>Gunneridae</taxon>
        <taxon>Pentapetalae</taxon>
        <taxon>asterids</taxon>
        <taxon>lamiids</taxon>
        <taxon>Lamiales</taxon>
        <taxon>Lentibulariaceae</taxon>
        <taxon>Utricularia</taxon>
    </lineage>
</organism>
<name>A0A1Y0B0D1_9LAMI</name>
<gene>
    <name evidence="1" type="ORF">AEK19_MT0575</name>
</gene>
<keyword evidence="1" id="KW-0496">Mitochondrion</keyword>
<dbReference type="EMBL" id="KY774314">
    <property type="protein sequence ID" value="ART30831.1"/>
    <property type="molecule type" value="Genomic_DNA"/>
</dbReference>
<geneLocation type="mitochondrion" evidence="1"/>
<reference evidence="1" key="1">
    <citation type="submission" date="2017-03" db="EMBL/GenBank/DDBJ databases">
        <title>The mitochondrial genome of the carnivorous plant Utricularia reniformis (Lentibulariaceae): structure, comparative analysis and evolutionary landmarks.</title>
        <authorList>
            <person name="Silva S.R."/>
            <person name="Alvarenga D.O."/>
            <person name="Michael T.P."/>
            <person name="Miranda V.F.O."/>
            <person name="Varani A.M."/>
        </authorList>
    </citation>
    <scope>NUCLEOTIDE SEQUENCE</scope>
</reference>
<protein>
    <submittedName>
        <fullName evidence="1">Uncharacterized protein</fullName>
    </submittedName>
</protein>
<proteinExistence type="predicted"/>
<dbReference type="AlphaFoldDB" id="A0A1Y0B0D1"/>
<accession>A0A1Y0B0D1</accession>
<evidence type="ECO:0000313" key="1">
    <source>
        <dbReference type="EMBL" id="ART30831.1"/>
    </source>
</evidence>
<sequence>MKEFDQLPLLLCIGAEVEVKTVAGARPAIRVVHRAAVFPSQAGKTETMSDKHSM</sequence>